<dbReference type="OrthoDB" id="5526737at2"/>
<comment type="caution">
    <text evidence="2">The sequence shown here is derived from an EMBL/GenBank/DDBJ whole genome shotgun (WGS) entry which is preliminary data.</text>
</comment>
<reference evidence="2 3" key="1">
    <citation type="submission" date="2018-05" db="EMBL/GenBank/DDBJ databases">
        <title>Lujinxingia marina gen. nov. sp. nov., a new facultative anaerobic member of the class Deltaproteobacteria, and proposal of Lujinxingaceae fam. nov.</title>
        <authorList>
            <person name="Li C.-M."/>
        </authorList>
    </citation>
    <scope>NUCLEOTIDE SEQUENCE [LARGE SCALE GENOMIC DNA]</scope>
    <source>
        <strain evidence="2 3">B210</strain>
    </source>
</reference>
<protein>
    <submittedName>
        <fullName evidence="2">Uncharacterized protein</fullName>
    </submittedName>
</protein>
<dbReference type="Proteomes" id="UP000249169">
    <property type="component" value="Unassembled WGS sequence"/>
</dbReference>
<gene>
    <name evidence="2" type="ORF">DL240_04115</name>
</gene>
<keyword evidence="1" id="KW-0732">Signal</keyword>
<dbReference type="RefSeq" id="WP_111728576.1">
    <property type="nucleotide sequence ID" value="NZ_QHKO01000001.1"/>
</dbReference>
<evidence type="ECO:0000313" key="3">
    <source>
        <dbReference type="Proteomes" id="UP000249169"/>
    </source>
</evidence>
<proteinExistence type="predicted"/>
<organism evidence="2 3">
    <name type="scientific">Lujinxingia litoralis</name>
    <dbReference type="NCBI Taxonomy" id="2211119"/>
    <lineage>
        <taxon>Bacteria</taxon>
        <taxon>Deltaproteobacteria</taxon>
        <taxon>Bradymonadales</taxon>
        <taxon>Lujinxingiaceae</taxon>
        <taxon>Lujinxingia</taxon>
    </lineage>
</organism>
<dbReference type="AlphaFoldDB" id="A0A328CBY3"/>
<feature type="chain" id="PRO_5016344858" evidence="1">
    <location>
        <begin position="24"/>
        <end position="231"/>
    </location>
</feature>
<sequence>MTRSNLRTLRALRALLALGAAMAALIAFSGDALALTRAQIEEAAEAFDDEPTVTQTHTAALAHLNIRAPDLDRWTRRARLSNLLPQIQGQVAWLDQHDLQNRYRENIQADEAGDYQRDYAQHYLYDDTRSRTLFSLRLSLDLSQLVYTPQEMVIQREVRARWKHRDELLHTVTQAYFARRRHQLRDMLLPPTSPDEALTRHIELQSLTARLDALTGGWFSEQLRDAQGGAR</sequence>
<accession>A0A328CBY3</accession>
<keyword evidence="3" id="KW-1185">Reference proteome</keyword>
<evidence type="ECO:0000256" key="1">
    <source>
        <dbReference type="SAM" id="SignalP"/>
    </source>
</evidence>
<evidence type="ECO:0000313" key="2">
    <source>
        <dbReference type="EMBL" id="RAL25404.1"/>
    </source>
</evidence>
<feature type="signal peptide" evidence="1">
    <location>
        <begin position="1"/>
        <end position="23"/>
    </location>
</feature>
<dbReference type="EMBL" id="QHKO01000001">
    <property type="protein sequence ID" value="RAL25404.1"/>
    <property type="molecule type" value="Genomic_DNA"/>
</dbReference>
<name>A0A328CBY3_9DELT</name>